<evidence type="ECO:0000313" key="2">
    <source>
        <dbReference type="EMBL" id="NEC21466.1"/>
    </source>
</evidence>
<gene>
    <name evidence="2" type="ORF">G3I50_24935</name>
</gene>
<feature type="non-terminal residue" evidence="2">
    <location>
        <position position="112"/>
    </location>
</feature>
<proteinExistence type="predicted"/>
<name>A0A7K3S1U7_9ACTN</name>
<dbReference type="EMBL" id="JAAGMP010001095">
    <property type="protein sequence ID" value="NEC21466.1"/>
    <property type="molecule type" value="Genomic_DNA"/>
</dbReference>
<protein>
    <submittedName>
        <fullName evidence="2">Uncharacterized protein</fullName>
    </submittedName>
</protein>
<dbReference type="Proteomes" id="UP000469670">
    <property type="component" value="Unassembled WGS sequence"/>
</dbReference>
<evidence type="ECO:0000256" key="1">
    <source>
        <dbReference type="SAM" id="MobiDB-lite"/>
    </source>
</evidence>
<dbReference type="AlphaFoldDB" id="A0A7K3S1U7"/>
<comment type="caution">
    <text evidence="2">The sequence shown here is derived from an EMBL/GenBank/DDBJ whole genome shotgun (WGS) entry which is preliminary data.</text>
</comment>
<evidence type="ECO:0000313" key="3">
    <source>
        <dbReference type="Proteomes" id="UP000469670"/>
    </source>
</evidence>
<accession>A0A7K3S1U7</accession>
<reference evidence="2 3" key="1">
    <citation type="submission" date="2020-01" db="EMBL/GenBank/DDBJ databases">
        <title>Insect and environment-associated Actinomycetes.</title>
        <authorList>
            <person name="Currrie C."/>
            <person name="Chevrette M."/>
            <person name="Carlson C."/>
            <person name="Stubbendieck R."/>
            <person name="Wendt-Pienkowski E."/>
        </authorList>
    </citation>
    <scope>NUCLEOTIDE SEQUENCE [LARGE SCALE GENOMIC DNA]</scope>
    <source>
        <strain evidence="2 3">SID7590</strain>
    </source>
</reference>
<organism evidence="2 3">
    <name type="scientific">Streptomyces parvus</name>
    <dbReference type="NCBI Taxonomy" id="66428"/>
    <lineage>
        <taxon>Bacteria</taxon>
        <taxon>Bacillati</taxon>
        <taxon>Actinomycetota</taxon>
        <taxon>Actinomycetes</taxon>
        <taxon>Kitasatosporales</taxon>
        <taxon>Streptomycetaceae</taxon>
        <taxon>Streptomyces</taxon>
    </lineage>
</organism>
<sequence>MGSLSRLRPRDAFLLLPSLPLLPRVAGEFIYGALSSCTGCSGSTTGGAVGSVGSGSVVGGVGSTGGLAVGVVGSGFVAPPPPPPPVAGRDGSAEADAEGRSAEPAGTTTEVA</sequence>
<feature type="region of interest" description="Disordered" evidence="1">
    <location>
        <begin position="76"/>
        <end position="112"/>
    </location>
</feature>